<name>A0AAD7DJQ7_MYCRO</name>
<sequence>LTEIDNSKEENMTKLGISALIINSDTIASACILGENLWLKACAGITMLILGPEQLISKGCQDLLKHEPFFDCFCALGIDEILLLTIWGLAFRKAFTQIGFIHPRFRLGVPMIGLMATL</sequence>
<dbReference type="InterPro" id="IPR027417">
    <property type="entry name" value="P-loop_NTPase"/>
</dbReference>
<gene>
    <name evidence="1" type="ORF">B0H17DRAFT_896354</name>
</gene>
<feature type="non-terminal residue" evidence="1">
    <location>
        <position position="1"/>
    </location>
</feature>
<evidence type="ECO:0000313" key="2">
    <source>
        <dbReference type="Proteomes" id="UP001221757"/>
    </source>
</evidence>
<dbReference type="EMBL" id="JARKIE010000056">
    <property type="protein sequence ID" value="KAJ7691823.1"/>
    <property type="molecule type" value="Genomic_DNA"/>
</dbReference>
<proteinExistence type="predicted"/>
<feature type="non-terminal residue" evidence="1">
    <location>
        <position position="118"/>
    </location>
</feature>
<organism evidence="1 2">
    <name type="scientific">Mycena rosella</name>
    <name type="common">Pink bonnet</name>
    <name type="synonym">Agaricus rosellus</name>
    <dbReference type="NCBI Taxonomy" id="1033263"/>
    <lineage>
        <taxon>Eukaryota</taxon>
        <taxon>Fungi</taxon>
        <taxon>Dikarya</taxon>
        <taxon>Basidiomycota</taxon>
        <taxon>Agaricomycotina</taxon>
        <taxon>Agaricomycetes</taxon>
        <taxon>Agaricomycetidae</taxon>
        <taxon>Agaricales</taxon>
        <taxon>Marasmiineae</taxon>
        <taxon>Mycenaceae</taxon>
        <taxon>Mycena</taxon>
    </lineage>
</organism>
<reference evidence="1" key="1">
    <citation type="submission" date="2023-03" db="EMBL/GenBank/DDBJ databases">
        <title>Massive genome expansion in bonnet fungi (Mycena s.s.) driven by repeated elements and novel gene families across ecological guilds.</title>
        <authorList>
            <consortium name="Lawrence Berkeley National Laboratory"/>
            <person name="Harder C.B."/>
            <person name="Miyauchi S."/>
            <person name="Viragh M."/>
            <person name="Kuo A."/>
            <person name="Thoen E."/>
            <person name="Andreopoulos B."/>
            <person name="Lu D."/>
            <person name="Skrede I."/>
            <person name="Drula E."/>
            <person name="Henrissat B."/>
            <person name="Morin E."/>
            <person name="Kohler A."/>
            <person name="Barry K."/>
            <person name="LaButti K."/>
            <person name="Morin E."/>
            <person name="Salamov A."/>
            <person name="Lipzen A."/>
            <person name="Mereny Z."/>
            <person name="Hegedus B."/>
            <person name="Baldrian P."/>
            <person name="Stursova M."/>
            <person name="Weitz H."/>
            <person name="Taylor A."/>
            <person name="Grigoriev I.V."/>
            <person name="Nagy L.G."/>
            <person name="Martin F."/>
            <person name="Kauserud H."/>
        </authorList>
    </citation>
    <scope>NUCLEOTIDE SEQUENCE</scope>
    <source>
        <strain evidence="1">CBHHK067</strain>
    </source>
</reference>
<dbReference type="AlphaFoldDB" id="A0AAD7DJQ7"/>
<keyword evidence="2" id="KW-1185">Reference proteome</keyword>
<protein>
    <submittedName>
        <fullName evidence="1">Uncharacterized protein</fullName>
    </submittedName>
</protein>
<dbReference type="Gene3D" id="3.40.50.300">
    <property type="entry name" value="P-loop containing nucleotide triphosphate hydrolases"/>
    <property type="match status" value="1"/>
</dbReference>
<comment type="caution">
    <text evidence="1">The sequence shown here is derived from an EMBL/GenBank/DDBJ whole genome shotgun (WGS) entry which is preliminary data.</text>
</comment>
<accession>A0AAD7DJQ7</accession>
<evidence type="ECO:0000313" key="1">
    <source>
        <dbReference type="EMBL" id="KAJ7691823.1"/>
    </source>
</evidence>
<dbReference type="Proteomes" id="UP001221757">
    <property type="component" value="Unassembled WGS sequence"/>
</dbReference>